<keyword evidence="3" id="KW-1185">Reference proteome</keyword>
<accession>A0A812VFQ4</accession>
<proteinExistence type="predicted"/>
<dbReference type="EMBL" id="CAJNDS010002845">
    <property type="protein sequence ID" value="CAE7617046.1"/>
    <property type="molecule type" value="Genomic_DNA"/>
</dbReference>
<dbReference type="Proteomes" id="UP000604046">
    <property type="component" value="Unassembled WGS sequence"/>
</dbReference>
<dbReference type="OrthoDB" id="10389207at2759"/>
<evidence type="ECO:0000313" key="3">
    <source>
        <dbReference type="Proteomes" id="UP000604046"/>
    </source>
</evidence>
<comment type="caution">
    <text evidence="2">The sequence shown here is derived from an EMBL/GenBank/DDBJ whole genome shotgun (WGS) entry which is preliminary data.</text>
</comment>
<keyword evidence="1" id="KW-0732">Signal</keyword>
<sequence>MKRLPCMCLMVALQSSRASRLVLEDVQSFFKRQYNLQYNSQAVNSSSLDTVLSKKAKQEKHPCHEVVAGAEDRTSWHFGKADCKCPPDHVVAGKSWECGDALGHRHFSSKMAISSCSCQPTSPCEDMVPGAKLRNSASKHLDRPCKCEKEDEVLEGKARECSAYLGERYFPNTLPPQECSCHPNTMVKYQCDEIAPGATQVEQDGKVQCQCPEGQFVNGEDQQCHDFYGAHLFPNRLKPGLCFCSVNARPRPGSSSQRMQLGLIPLLLVAPWAV</sequence>
<name>A0A812VFQ4_9DINO</name>
<evidence type="ECO:0000256" key="1">
    <source>
        <dbReference type="SAM" id="SignalP"/>
    </source>
</evidence>
<dbReference type="AlphaFoldDB" id="A0A812VFQ4"/>
<evidence type="ECO:0000313" key="2">
    <source>
        <dbReference type="EMBL" id="CAE7617046.1"/>
    </source>
</evidence>
<feature type="signal peptide" evidence="1">
    <location>
        <begin position="1"/>
        <end position="18"/>
    </location>
</feature>
<reference evidence="2" key="1">
    <citation type="submission" date="2021-02" db="EMBL/GenBank/DDBJ databases">
        <authorList>
            <person name="Dougan E. K."/>
            <person name="Rhodes N."/>
            <person name="Thang M."/>
            <person name="Chan C."/>
        </authorList>
    </citation>
    <scope>NUCLEOTIDE SEQUENCE</scope>
</reference>
<feature type="chain" id="PRO_5032318798" evidence="1">
    <location>
        <begin position="19"/>
        <end position="274"/>
    </location>
</feature>
<gene>
    <name evidence="2" type="primary">pak1ip1</name>
    <name evidence="2" type="ORF">SNAT2548_LOCUS35079</name>
</gene>
<organism evidence="2 3">
    <name type="scientific">Symbiodinium natans</name>
    <dbReference type="NCBI Taxonomy" id="878477"/>
    <lineage>
        <taxon>Eukaryota</taxon>
        <taxon>Sar</taxon>
        <taxon>Alveolata</taxon>
        <taxon>Dinophyceae</taxon>
        <taxon>Suessiales</taxon>
        <taxon>Symbiodiniaceae</taxon>
        <taxon>Symbiodinium</taxon>
    </lineage>
</organism>
<protein>
    <submittedName>
        <fullName evidence="2">Pak1ip1 protein</fullName>
    </submittedName>
</protein>